<dbReference type="OMA" id="TKPGLHH"/>
<evidence type="ECO:0000256" key="1">
    <source>
        <dbReference type="SAM" id="MobiDB-lite"/>
    </source>
</evidence>
<dbReference type="Pfam" id="PF13878">
    <property type="entry name" value="zf-C2H2_3"/>
    <property type="match status" value="1"/>
</dbReference>
<feature type="domain" description="N-acetyltransferase ESCO zinc-finger" evidence="2">
    <location>
        <begin position="230"/>
        <end position="268"/>
    </location>
</feature>
<feature type="region of interest" description="Disordered" evidence="1">
    <location>
        <begin position="1"/>
        <end position="230"/>
    </location>
</feature>
<evidence type="ECO:0000313" key="3">
    <source>
        <dbReference type="EMBL" id="EHK44234.1"/>
    </source>
</evidence>
<evidence type="ECO:0000259" key="2">
    <source>
        <dbReference type="Pfam" id="PF13878"/>
    </source>
</evidence>
<proteinExistence type="predicted"/>
<gene>
    <name evidence="3" type="ORF">TRIATDRAFT_319540</name>
</gene>
<dbReference type="OrthoDB" id="19981at2759"/>
<dbReference type="GeneID" id="25783438"/>
<dbReference type="HOGENOM" id="CLU_067371_0_0_1"/>
<dbReference type="EMBL" id="ABDG02000025">
    <property type="protein sequence ID" value="EHK44234.1"/>
    <property type="molecule type" value="Genomic_DNA"/>
</dbReference>
<dbReference type="eggNOG" id="ENOG502R5HH">
    <property type="taxonomic scope" value="Eukaryota"/>
</dbReference>
<feature type="compositionally biased region" description="Polar residues" evidence="1">
    <location>
        <begin position="55"/>
        <end position="69"/>
    </location>
</feature>
<feature type="compositionally biased region" description="Polar residues" evidence="1">
    <location>
        <begin position="28"/>
        <end position="39"/>
    </location>
</feature>
<reference evidence="3 4" key="1">
    <citation type="journal article" date="2011" name="Genome Biol.">
        <title>Comparative genome sequence analysis underscores mycoparasitism as the ancestral life style of Trichoderma.</title>
        <authorList>
            <person name="Kubicek C.P."/>
            <person name="Herrera-Estrella A."/>
            <person name="Seidl-Seiboth V."/>
            <person name="Martinez D.A."/>
            <person name="Druzhinina I.S."/>
            <person name="Thon M."/>
            <person name="Zeilinger S."/>
            <person name="Casas-Flores S."/>
            <person name="Horwitz B.A."/>
            <person name="Mukherjee P.K."/>
            <person name="Mukherjee M."/>
            <person name="Kredics L."/>
            <person name="Alcaraz L.D."/>
            <person name="Aerts A."/>
            <person name="Antal Z."/>
            <person name="Atanasova L."/>
            <person name="Cervantes-Badillo M.G."/>
            <person name="Challacombe J."/>
            <person name="Chertkov O."/>
            <person name="McCluskey K."/>
            <person name="Coulpier F."/>
            <person name="Deshpande N."/>
            <person name="von Doehren H."/>
            <person name="Ebbole D.J."/>
            <person name="Esquivel-Naranjo E.U."/>
            <person name="Fekete E."/>
            <person name="Flipphi M."/>
            <person name="Glaser F."/>
            <person name="Gomez-Rodriguez E.Y."/>
            <person name="Gruber S."/>
            <person name="Han C."/>
            <person name="Henrissat B."/>
            <person name="Hermosa R."/>
            <person name="Hernandez-Onate M."/>
            <person name="Karaffa L."/>
            <person name="Kosti I."/>
            <person name="Le Crom S."/>
            <person name="Lindquist E."/>
            <person name="Lucas S."/>
            <person name="Luebeck M."/>
            <person name="Luebeck P.S."/>
            <person name="Margeot A."/>
            <person name="Metz B."/>
            <person name="Misra M."/>
            <person name="Nevalainen H."/>
            <person name="Omann M."/>
            <person name="Packer N."/>
            <person name="Perrone G."/>
            <person name="Uresti-Rivera E.E."/>
            <person name="Salamov A."/>
            <person name="Schmoll M."/>
            <person name="Seiboth B."/>
            <person name="Shapiro H."/>
            <person name="Sukno S."/>
            <person name="Tamayo-Ramos J.A."/>
            <person name="Tisch D."/>
            <person name="Wiest A."/>
            <person name="Wilkinson H.H."/>
            <person name="Zhang M."/>
            <person name="Coutinho P.M."/>
            <person name="Kenerley C.M."/>
            <person name="Monte E."/>
            <person name="Baker S.E."/>
            <person name="Grigoriev I.V."/>
        </authorList>
    </citation>
    <scope>NUCLEOTIDE SEQUENCE [LARGE SCALE GENOMIC DNA]</scope>
    <source>
        <strain evidence="4">ATCC 20476 / IMI 206040</strain>
    </source>
</reference>
<name>G9NXQ4_HYPAI</name>
<feature type="compositionally biased region" description="Basic and acidic residues" evidence="1">
    <location>
        <begin position="95"/>
        <end position="104"/>
    </location>
</feature>
<comment type="caution">
    <text evidence="3">The sequence shown here is derived from an EMBL/GenBank/DDBJ whole genome shotgun (WGS) entry which is preliminary data.</text>
</comment>
<feature type="compositionally biased region" description="Polar residues" evidence="1">
    <location>
        <begin position="118"/>
        <end position="131"/>
    </location>
</feature>
<dbReference type="AlphaFoldDB" id="G9NXQ4"/>
<feature type="compositionally biased region" description="Low complexity" evidence="1">
    <location>
        <begin position="76"/>
        <end position="93"/>
    </location>
</feature>
<protein>
    <recommendedName>
        <fullName evidence="2">N-acetyltransferase ESCO zinc-finger domain-containing protein</fullName>
    </recommendedName>
</protein>
<dbReference type="KEGG" id="tatv:25783438"/>
<accession>G9NXQ4</accession>
<keyword evidence="4" id="KW-1185">Reference proteome</keyword>
<feature type="compositionally biased region" description="Low complexity" evidence="1">
    <location>
        <begin position="195"/>
        <end position="215"/>
    </location>
</feature>
<sequence length="281" mass="30564">MVSSSPEFSITKPGLHHRKRDKPLRTYGRQTSTPEQSEPPSKKARISVEREGQQQEKSASTLTSANGGTKSDDDAAVAGASAVAAHQQDASAQNKTEKPGESLKRGSILSYFKPALQQVPQADAPSQQLQDSPPEKSSSPPPPTKRKPRLLRIKATTHKSSDQSSSQEPDDNPAPQKRRGRPPLKSHISNTHKATSSNKDTTTSPSSSPSPTKQSAIKPKKNKPSSPAIQTTLNISAQAAFSECKICNTVWNPLYPDDVKYHIKTHKAVLRAEKKRKTDEL</sequence>
<evidence type="ECO:0000313" key="4">
    <source>
        <dbReference type="Proteomes" id="UP000005426"/>
    </source>
</evidence>
<feature type="compositionally biased region" description="Basic residues" evidence="1">
    <location>
        <begin position="144"/>
        <end position="157"/>
    </location>
</feature>
<dbReference type="Proteomes" id="UP000005426">
    <property type="component" value="Unassembled WGS sequence"/>
</dbReference>
<organism evidence="3 4">
    <name type="scientific">Hypocrea atroviridis (strain ATCC 20476 / IMI 206040)</name>
    <name type="common">Trichoderma atroviride</name>
    <dbReference type="NCBI Taxonomy" id="452589"/>
    <lineage>
        <taxon>Eukaryota</taxon>
        <taxon>Fungi</taxon>
        <taxon>Dikarya</taxon>
        <taxon>Ascomycota</taxon>
        <taxon>Pezizomycotina</taxon>
        <taxon>Sordariomycetes</taxon>
        <taxon>Hypocreomycetidae</taxon>
        <taxon>Hypocreales</taxon>
        <taxon>Hypocreaceae</taxon>
        <taxon>Trichoderma</taxon>
    </lineage>
</organism>
<dbReference type="InterPro" id="IPR028005">
    <property type="entry name" value="AcTrfase_ESCO_Znf_dom"/>
</dbReference>